<dbReference type="Proteomes" id="UP000548685">
    <property type="component" value="Unassembled WGS sequence"/>
</dbReference>
<dbReference type="InterPro" id="IPR036736">
    <property type="entry name" value="ACP-like_sf"/>
</dbReference>
<dbReference type="OrthoDB" id="2626117at2"/>
<organism evidence="3 4">
    <name type="scientific">Erythrobacter ramosus</name>
    <dbReference type="NCBI Taxonomy" id="35811"/>
    <lineage>
        <taxon>Bacteria</taxon>
        <taxon>Pseudomonadati</taxon>
        <taxon>Pseudomonadota</taxon>
        <taxon>Alphaproteobacteria</taxon>
        <taxon>Sphingomonadales</taxon>
        <taxon>Erythrobacteraceae</taxon>
        <taxon>Erythrobacter/Porphyrobacter group</taxon>
        <taxon>Erythrobacter</taxon>
    </lineage>
</organism>
<evidence type="ECO:0000313" key="3">
    <source>
        <dbReference type="EMBL" id="MXP38998.1"/>
    </source>
</evidence>
<gene>
    <name evidence="2" type="ORF">FHS52_001881</name>
    <name evidence="3" type="ORF">GRI59_10310</name>
</gene>
<dbReference type="SUPFAM" id="SSF47336">
    <property type="entry name" value="ACP-like"/>
    <property type="match status" value="1"/>
</dbReference>
<dbReference type="Gene3D" id="1.10.1200.10">
    <property type="entry name" value="ACP-like"/>
    <property type="match status" value="1"/>
</dbReference>
<dbReference type="RefSeq" id="WP_160761081.1">
    <property type="nucleotide sequence ID" value="NZ_BAAADZ010000010.1"/>
</dbReference>
<evidence type="ECO:0000313" key="5">
    <source>
        <dbReference type="Proteomes" id="UP000548685"/>
    </source>
</evidence>
<evidence type="ECO:0000313" key="4">
    <source>
        <dbReference type="Proteomes" id="UP000430021"/>
    </source>
</evidence>
<dbReference type="EMBL" id="JACICE010000002">
    <property type="protein sequence ID" value="MBB3775912.1"/>
    <property type="molecule type" value="Genomic_DNA"/>
</dbReference>
<accession>A0A6I4UK65</accession>
<proteinExistence type="predicted"/>
<dbReference type="Proteomes" id="UP000430021">
    <property type="component" value="Unassembled WGS sequence"/>
</dbReference>
<evidence type="ECO:0000313" key="2">
    <source>
        <dbReference type="EMBL" id="MBB3775912.1"/>
    </source>
</evidence>
<dbReference type="AlphaFoldDB" id="A0A6I4UK65"/>
<keyword evidence="5" id="KW-1185">Reference proteome</keyword>
<comment type="caution">
    <text evidence="3">The sequence shown here is derived from an EMBL/GenBank/DDBJ whole genome shotgun (WGS) entry which is preliminary data.</text>
</comment>
<dbReference type="PROSITE" id="PS50075">
    <property type="entry name" value="CARRIER"/>
    <property type="match status" value="1"/>
</dbReference>
<dbReference type="Pfam" id="PF00550">
    <property type="entry name" value="PP-binding"/>
    <property type="match status" value="1"/>
</dbReference>
<name>A0A6I4UK65_9SPHN</name>
<sequence length="98" mass="10215">MTTIPNIDSAAGEAALDSELKALIADVLGLDPAQAAAFGPESGLFGHLPELDSMAVAGLLTEMEDRLGIVIEDDDVDGEMLETYGGLLAFARAKLDPR</sequence>
<evidence type="ECO:0000259" key="1">
    <source>
        <dbReference type="PROSITE" id="PS50075"/>
    </source>
</evidence>
<dbReference type="EMBL" id="WTYB01000002">
    <property type="protein sequence ID" value="MXP38998.1"/>
    <property type="molecule type" value="Genomic_DNA"/>
</dbReference>
<protein>
    <submittedName>
        <fullName evidence="3">Acyl carrier protein</fullName>
    </submittedName>
</protein>
<reference evidence="2 5" key="2">
    <citation type="submission" date="2020-08" db="EMBL/GenBank/DDBJ databases">
        <title>Genomic Encyclopedia of Type Strains, Phase IV (KMG-IV): sequencing the most valuable type-strain genomes for metagenomic binning, comparative biology and taxonomic classification.</title>
        <authorList>
            <person name="Goeker M."/>
        </authorList>
    </citation>
    <scope>NUCLEOTIDE SEQUENCE [LARGE SCALE GENOMIC DNA]</scope>
    <source>
        <strain evidence="2 5">DSM 8510</strain>
    </source>
</reference>
<feature type="domain" description="Carrier" evidence="1">
    <location>
        <begin position="14"/>
        <end position="95"/>
    </location>
</feature>
<dbReference type="InterPro" id="IPR009081">
    <property type="entry name" value="PP-bd_ACP"/>
</dbReference>
<reference evidence="3 4" key="1">
    <citation type="submission" date="2019-12" db="EMBL/GenBank/DDBJ databases">
        <title>Genomic-based taxomic classification of the family Erythrobacteraceae.</title>
        <authorList>
            <person name="Xu L."/>
        </authorList>
    </citation>
    <scope>NUCLEOTIDE SEQUENCE [LARGE SCALE GENOMIC DNA]</scope>
    <source>
        <strain evidence="3 4">JCM 10282</strain>
    </source>
</reference>